<dbReference type="Proteomes" id="UP001295440">
    <property type="component" value="Chromosome"/>
</dbReference>
<protein>
    <submittedName>
        <fullName evidence="1">Uncharacterized protein</fullName>
    </submittedName>
</protein>
<evidence type="ECO:0000313" key="1">
    <source>
        <dbReference type="EMBL" id="CAH1707030.1"/>
    </source>
</evidence>
<proteinExistence type="predicted"/>
<name>A0AAU9R6E6_9LACO</name>
<evidence type="ECO:0000313" key="2">
    <source>
        <dbReference type="Proteomes" id="UP001295440"/>
    </source>
</evidence>
<sequence length="50" mass="5633">MGNSCRFGQWLGLQKQVSGFGGLGVRRYLGKDLCKLQLAVFKNFSHLIFL</sequence>
<dbReference type="EMBL" id="OV915080">
    <property type="protein sequence ID" value="CAH1707030.1"/>
    <property type="molecule type" value="Genomic_DNA"/>
</dbReference>
<organism evidence="1 2">
    <name type="scientific">Lactobacillus delbrueckii subsp. delbrueckii</name>
    <dbReference type="NCBI Taxonomy" id="83684"/>
    <lineage>
        <taxon>Bacteria</taxon>
        <taxon>Bacillati</taxon>
        <taxon>Bacillota</taxon>
        <taxon>Bacilli</taxon>
        <taxon>Lactobacillales</taxon>
        <taxon>Lactobacillaceae</taxon>
        <taxon>Lactobacillus</taxon>
    </lineage>
</organism>
<reference evidence="1" key="1">
    <citation type="submission" date="2022-02" db="EMBL/GenBank/DDBJ databases">
        <authorList>
            <person name="Deutsch MARIE S."/>
        </authorList>
    </citation>
    <scope>NUCLEOTIDE SEQUENCE</scope>
    <source>
        <strain evidence="1">CIRM-BIA865</strain>
    </source>
</reference>
<gene>
    <name evidence="1" type="ORF">LDD865_1873</name>
</gene>
<accession>A0AAU9R6E6</accession>
<dbReference type="AlphaFoldDB" id="A0AAU9R6E6"/>